<feature type="domain" description="Cullin N-terminal" evidence="2">
    <location>
        <begin position="1"/>
        <end position="127"/>
    </location>
</feature>
<dbReference type="GO" id="GO:0006511">
    <property type="term" value="P:ubiquitin-dependent protein catabolic process"/>
    <property type="evidence" value="ECO:0007669"/>
    <property type="project" value="InterPro"/>
</dbReference>
<dbReference type="GO" id="GO:0031625">
    <property type="term" value="F:ubiquitin protein ligase binding"/>
    <property type="evidence" value="ECO:0007669"/>
    <property type="project" value="InterPro"/>
</dbReference>
<dbReference type="InterPro" id="IPR045093">
    <property type="entry name" value="Cullin"/>
</dbReference>
<reference evidence="3" key="1">
    <citation type="submission" date="2021-02" db="EMBL/GenBank/DDBJ databases">
        <authorList>
            <person name="Nowell W R."/>
        </authorList>
    </citation>
    <scope>NUCLEOTIDE SEQUENCE</scope>
</reference>
<dbReference type="Proteomes" id="UP000663868">
    <property type="component" value="Unassembled WGS sequence"/>
</dbReference>
<proteinExistence type="inferred from homology"/>
<sequence length="134" mass="15865">YEKSFESPLLQATGEYYREEGNRCLAKLDCIQYMRKILLLIDDEEFRSRKFLNPTSYSKVYNECLQRLVCDHFDTFKSECNELIIKEDLDALRNMYKLLKPTHIGINYMVEKLQDNIARIGHEKVQSLKGENVC</sequence>
<dbReference type="SUPFAM" id="SSF74788">
    <property type="entry name" value="Cullin repeat-like"/>
    <property type="match status" value="1"/>
</dbReference>
<comment type="similarity">
    <text evidence="1">Belongs to the cullin family.</text>
</comment>
<evidence type="ECO:0000256" key="1">
    <source>
        <dbReference type="ARBA" id="ARBA00006019"/>
    </source>
</evidence>
<dbReference type="Gene3D" id="1.20.1310.10">
    <property type="entry name" value="Cullin Repeats"/>
    <property type="match status" value="1"/>
</dbReference>
<evidence type="ECO:0000259" key="2">
    <source>
        <dbReference type="Pfam" id="PF00888"/>
    </source>
</evidence>
<protein>
    <recommendedName>
        <fullName evidence="2">Cullin N-terminal domain-containing protein</fullName>
    </recommendedName>
</protein>
<dbReference type="InterPro" id="IPR001373">
    <property type="entry name" value="Cullin_N"/>
</dbReference>
<evidence type="ECO:0000313" key="3">
    <source>
        <dbReference type="EMBL" id="CAF4404790.1"/>
    </source>
</evidence>
<dbReference type="EMBL" id="CAJOBB010024972">
    <property type="protein sequence ID" value="CAF4404790.1"/>
    <property type="molecule type" value="Genomic_DNA"/>
</dbReference>
<feature type="non-terminal residue" evidence="3">
    <location>
        <position position="1"/>
    </location>
</feature>
<name>A0A820PHW9_9BILA</name>
<dbReference type="InterPro" id="IPR016159">
    <property type="entry name" value="Cullin_repeat-like_dom_sf"/>
</dbReference>
<accession>A0A820PHW9</accession>
<comment type="caution">
    <text evidence="3">The sequence shown here is derived from an EMBL/GenBank/DDBJ whole genome shotgun (WGS) entry which is preliminary data.</text>
</comment>
<dbReference type="Pfam" id="PF00888">
    <property type="entry name" value="Cullin"/>
    <property type="match status" value="1"/>
</dbReference>
<dbReference type="PANTHER" id="PTHR11932">
    <property type="entry name" value="CULLIN"/>
    <property type="match status" value="1"/>
</dbReference>
<organism evidence="3 4">
    <name type="scientific">Adineta steineri</name>
    <dbReference type="NCBI Taxonomy" id="433720"/>
    <lineage>
        <taxon>Eukaryota</taxon>
        <taxon>Metazoa</taxon>
        <taxon>Spiralia</taxon>
        <taxon>Gnathifera</taxon>
        <taxon>Rotifera</taxon>
        <taxon>Eurotatoria</taxon>
        <taxon>Bdelloidea</taxon>
        <taxon>Adinetida</taxon>
        <taxon>Adinetidae</taxon>
        <taxon>Adineta</taxon>
    </lineage>
</organism>
<dbReference type="AlphaFoldDB" id="A0A820PHW9"/>
<evidence type="ECO:0000313" key="4">
    <source>
        <dbReference type="Proteomes" id="UP000663868"/>
    </source>
</evidence>
<gene>
    <name evidence="3" type="ORF">KXQ929_LOCUS51231</name>
</gene>